<dbReference type="KEGG" id="spu:588374"/>
<keyword evidence="12" id="KW-1185">Reference proteome</keyword>
<comment type="similarity">
    <text evidence="2">Belongs to the SNF2/RAD54 helicase family.</text>
</comment>
<evidence type="ECO:0000313" key="12">
    <source>
        <dbReference type="Proteomes" id="UP000007110"/>
    </source>
</evidence>
<dbReference type="InterPro" id="IPR000330">
    <property type="entry name" value="SNF2_N"/>
</dbReference>
<dbReference type="RefSeq" id="XP_030837615.1">
    <property type="nucleotide sequence ID" value="XM_030981755.1"/>
</dbReference>
<keyword evidence="6" id="KW-0539">Nucleus</keyword>
<dbReference type="Proteomes" id="UP000007110">
    <property type="component" value="Unassembled WGS sequence"/>
</dbReference>
<protein>
    <recommendedName>
        <fullName evidence="13">Chromodomain-helicase-DNA-binding protein 1-like</fullName>
    </recommendedName>
</protein>
<dbReference type="GO" id="GO:0005634">
    <property type="term" value="C:nucleus"/>
    <property type="evidence" value="ECO:0007669"/>
    <property type="project" value="UniProtKB-SubCell"/>
</dbReference>
<reference evidence="11" key="2">
    <citation type="submission" date="2021-01" db="UniProtKB">
        <authorList>
            <consortium name="EnsemblMetazoa"/>
        </authorList>
    </citation>
    <scope>IDENTIFICATION</scope>
</reference>
<dbReference type="CDD" id="cd18431">
    <property type="entry name" value="BRCT_DNA_ligase_III"/>
    <property type="match status" value="1"/>
</dbReference>
<dbReference type="InterPro" id="IPR001650">
    <property type="entry name" value="Helicase_C-like"/>
</dbReference>
<feature type="region of interest" description="Disordered" evidence="7">
    <location>
        <begin position="694"/>
        <end position="717"/>
    </location>
</feature>
<dbReference type="PROSITE" id="PS51194">
    <property type="entry name" value="HELICASE_CTER"/>
    <property type="match status" value="1"/>
</dbReference>
<dbReference type="InterPro" id="IPR038718">
    <property type="entry name" value="SNF2-like_sf"/>
</dbReference>
<dbReference type="EnsemblMetazoa" id="XM_030981755">
    <property type="protein sequence ID" value="XP_030837615"/>
    <property type="gene ID" value="LOC588374"/>
</dbReference>
<evidence type="ECO:0000259" key="9">
    <source>
        <dbReference type="PROSITE" id="PS51192"/>
    </source>
</evidence>
<dbReference type="SUPFAM" id="SSF52540">
    <property type="entry name" value="P-loop containing nucleoside triphosphate hydrolases"/>
    <property type="match status" value="2"/>
</dbReference>
<dbReference type="InterPro" id="IPR027417">
    <property type="entry name" value="P-loop_NTPase"/>
</dbReference>
<dbReference type="SMART" id="SM00487">
    <property type="entry name" value="DEXDc"/>
    <property type="match status" value="1"/>
</dbReference>
<feature type="region of interest" description="Disordered" evidence="7">
    <location>
        <begin position="551"/>
        <end position="574"/>
    </location>
</feature>
<dbReference type="PROSITE" id="PS51192">
    <property type="entry name" value="HELICASE_ATP_BIND_1"/>
    <property type="match status" value="1"/>
</dbReference>
<dbReference type="InterPro" id="IPR014001">
    <property type="entry name" value="Helicase_ATP-bd"/>
</dbReference>
<dbReference type="GO" id="GO:0006281">
    <property type="term" value="P:DNA repair"/>
    <property type="evidence" value="ECO:0007669"/>
    <property type="project" value="InterPro"/>
</dbReference>
<dbReference type="Pfam" id="PF00176">
    <property type="entry name" value="SNF2-rel_dom"/>
    <property type="match status" value="1"/>
</dbReference>
<feature type="region of interest" description="Disordered" evidence="7">
    <location>
        <begin position="640"/>
        <end position="673"/>
    </location>
</feature>
<dbReference type="SUPFAM" id="SSF52113">
    <property type="entry name" value="BRCT domain"/>
    <property type="match status" value="1"/>
</dbReference>
<dbReference type="GO" id="GO:0005524">
    <property type="term" value="F:ATP binding"/>
    <property type="evidence" value="ECO:0007669"/>
    <property type="project" value="UniProtKB-KW"/>
</dbReference>
<keyword evidence="3" id="KW-0547">Nucleotide-binding</keyword>
<reference evidence="12" key="1">
    <citation type="submission" date="2015-02" db="EMBL/GenBank/DDBJ databases">
        <title>Genome sequencing for Strongylocentrotus purpuratus.</title>
        <authorList>
            <person name="Murali S."/>
            <person name="Liu Y."/>
            <person name="Vee V."/>
            <person name="English A."/>
            <person name="Wang M."/>
            <person name="Skinner E."/>
            <person name="Han Y."/>
            <person name="Muzny D.M."/>
            <person name="Worley K.C."/>
            <person name="Gibbs R.A."/>
        </authorList>
    </citation>
    <scope>NUCLEOTIDE SEQUENCE</scope>
</reference>
<dbReference type="Gene3D" id="3.40.50.10810">
    <property type="entry name" value="Tandem AAA-ATPase domain"/>
    <property type="match status" value="1"/>
</dbReference>
<dbReference type="GO" id="GO:0006338">
    <property type="term" value="P:chromatin remodeling"/>
    <property type="evidence" value="ECO:0007669"/>
    <property type="project" value="InterPro"/>
</dbReference>
<dbReference type="InterPro" id="IPR031916">
    <property type="entry name" value="LIG3_BRCT"/>
</dbReference>
<dbReference type="Pfam" id="PF16759">
    <property type="entry name" value="LIG3_BRCT"/>
    <property type="match status" value="1"/>
</dbReference>
<dbReference type="SUPFAM" id="SSF52949">
    <property type="entry name" value="Macro domain-like"/>
    <property type="match status" value="1"/>
</dbReference>
<evidence type="ECO:0000256" key="5">
    <source>
        <dbReference type="ARBA" id="ARBA00022840"/>
    </source>
</evidence>
<dbReference type="PROSITE" id="PS50172">
    <property type="entry name" value="BRCT"/>
    <property type="match status" value="1"/>
</dbReference>
<evidence type="ECO:0000256" key="4">
    <source>
        <dbReference type="ARBA" id="ARBA00022801"/>
    </source>
</evidence>
<sequence>MDKIKAKISSIDDRGTIAERISAEKFADLGLKDITLRPYQLEGANWMIQRFHRKHGCILGDEMGLGKTCQTISLLVYILGSELECSEDPALVVSPLSVMGNWQDELKRFAPHLKVVSYNGDKEYRGELRHELRSMENVNVILTTYEICLKDESFFQKFSWSALIVDEAHRLKNQNSLLHQSLKELDIRHIVLLTGTPIQNNLRELFALLSFVAPRVFRPSLADKFVETYEDMSDDRVKDELHSMLLPFLLRRTKNEVVLDLPKKTEVILFHGLTALQKKLYKAILTKDHAAFEQNVDMVGMPRTRTSLMNTLMQLRKCVNHPYIFDGVEPEPFELGEHLVDCSGKLHLLDKLLMSLWQQGHKVLLFSQMTRMLDILQDYLGFRGYEYERLDGSVRGEERYLAVKNFNQRDDTFVFLLSTKAGGQGLNLVGADTVIFVDSDYNPQNDLQAAARAHRIGQTRPVKIIRLIGRDSVEELILQRADEKLKLTNDVIEGGKFSLGTSNSGLAGNATQLADMLKFGLDKILQSEESSVKDLDLEEILGASAGGEWMVDERKDEEDKEEEKMEDDEGSDEEKGHMYMFEGKDYSKETSAADKKAFDEMMSAQIALIEEEAGGSRTMRKGRGQRGDSLEMMSVLPTVARKRKQLTEEEKAERKRKREENAAKRAKMMEEAEMQRAEERRRRLKEMWEARGYESSNVAMEMEEDEDDEASEDGNVDLSGDAEDAGVALRYVRGDVTHPINTGDQDAIVVHCVDDSGSWGHGGLFSALARRSPQPERLYELAGKMRDLNLGDTHLVPIDDVVSREAGKDWVALIVAQHRDKNNHLSGIKLTALDKGLQRLYKAAKKCNGTVHLPRIGHSTPAFNWYGTERLIRKHLASRGVPTSIYYYPRKGSKTKRPSPQDDDDEDAKPSSHAARSHSNEDDDDEDAAEPSCSSHKRTKQEKKTAPSRNQEEEEEEAEKKSGLAEFLSGLSACIHKSVDGEKERKKLRRYIIAHNGDVHEECSDKTTHLLVPEAFHGDLSDVDKFPSLKVVTADWLWDSVAKQRKQPERDYVIS</sequence>
<dbReference type="FunCoup" id="A0A7M7SX25">
    <property type="interactions" value="555"/>
</dbReference>
<dbReference type="Gene3D" id="3.40.50.300">
    <property type="entry name" value="P-loop containing nucleotide triphosphate hydrolases"/>
    <property type="match status" value="1"/>
</dbReference>
<dbReference type="Gene3D" id="3.40.220.10">
    <property type="entry name" value="Leucine Aminopeptidase, subunit E, domain 1"/>
    <property type="match status" value="1"/>
</dbReference>
<evidence type="ECO:0008006" key="13">
    <source>
        <dbReference type="Google" id="ProtNLM"/>
    </source>
</evidence>
<dbReference type="PANTHER" id="PTHR47157:SF1">
    <property type="entry name" value="CHROMODOMAIN-HELICASE-DNA-BINDING PROTEIN 1-LIKE"/>
    <property type="match status" value="1"/>
</dbReference>
<dbReference type="Pfam" id="PF00271">
    <property type="entry name" value="Helicase_C"/>
    <property type="match status" value="1"/>
</dbReference>
<dbReference type="OMA" id="XTIALFI"/>
<evidence type="ECO:0000256" key="3">
    <source>
        <dbReference type="ARBA" id="ARBA00022741"/>
    </source>
</evidence>
<evidence type="ECO:0000256" key="1">
    <source>
        <dbReference type="ARBA" id="ARBA00004123"/>
    </source>
</evidence>
<evidence type="ECO:0000259" key="8">
    <source>
        <dbReference type="PROSITE" id="PS50172"/>
    </source>
</evidence>
<dbReference type="GO" id="GO:0016787">
    <property type="term" value="F:hydrolase activity"/>
    <property type="evidence" value="ECO:0007669"/>
    <property type="project" value="UniProtKB-KW"/>
</dbReference>
<dbReference type="InterPro" id="IPR043472">
    <property type="entry name" value="Macro_dom-like"/>
</dbReference>
<accession>A0A7M7SX25</accession>
<evidence type="ECO:0000256" key="6">
    <source>
        <dbReference type="ARBA" id="ARBA00023242"/>
    </source>
</evidence>
<evidence type="ECO:0000256" key="2">
    <source>
        <dbReference type="ARBA" id="ARBA00007025"/>
    </source>
</evidence>
<feature type="compositionally biased region" description="Acidic residues" evidence="7">
    <location>
        <begin position="555"/>
        <end position="572"/>
    </location>
</feature>
<organism evidence="11 12">
    <name type="scientific">Strongylocentrotus purpuratus</name>
    <name type="common">Purple sea urchin</name>
    <dbReference type="NCBI Taxonomy" id="7668"/>
    <lineage>
        <taxon>Eukaryota</taxon>
        <taxon>Metazoa</taxon>
        <taxon>Echinodermata</taxon>
        <taxon>Eleutherozoa</taxon>
        <taxon>Echinozoa</taxon>
        <taxon>Echinoidea</taxon>
        <taxon>Euechinoidea</taxon>
        <taxon>Echinacea</taxon>
        <taxon>Camarodonta</taxon>
        <taxon>Echinidea</taxon>
        <taxon>Strongylocentrotidae</taxon>
        <taxon>Strongylocentrotus</taxon>
    </lineage>
</organism>
<dbReference type="SMART" id="SM00490">
    <property type="entry name" value="HELICc"/>
    <property type="match status" value="1"/>
</dbReference>
<dbReference type="CDD" id="cd18793">
    <property type="entry name" value="SF2_C_SNF"/>
    <property type="match status" value="1"/>
</dbReference>
<dbReference type="AlphaFoldDB" id="A0A7M7SX25"/>
<comment type="subcellular location">
    <subcellularLocation>
        <location evidence="1">Nucleus</location>
    </subcellularLocation>
</comment>
<dbReference type="CDD" id="cd03331">
    <property type="entry name" value="Macro_Poa1p-like_SNF2"/>
    <property type="match status" value="1"/>
</dbReference>
<dbReference type="PANTHER" id="PTHR47157">
    <property type="entry name" value="CHROMODOMAIN-HELICASE-DNA-BINDING PROTEIN 1-LIKE"/>
    <property type="match status" value="1"/>
</dbReference>
<dbReference type="GeneID" id="588374"/>
<dbReference type="SMART" id="SM00292">
    <property type="entry name" value="BRCT"/>
    <property type="match status" value="1"/>
</dbReference>
<feature type="domain" description="Helicase C-terminal" evidence="10">
    <location>
        <begin position="348"/>
        <end position="500"/>
    </location>
</feature>
<name>A0A7M7SX25_STRPU</name>
<dbReference type="InterPro" id="IPR001357">
    <property type="entry name" value="BRCT_dom"/>
</dbReference>
<dbReference type="GO" id="GO:0003678">
    <property type="term" value="F:DNA helicase activity"/>
    <property type="evidence" value="ECO:0007669"/>
    <property type="project" value="InterPro"/>
</dbReference>
<proteinExistence type="inferred from homology"/>
<dbReference type="InterPro" id="IPR036420">
    <property type="entry name" value="BRCT_dom_sf"/>
</dbReference>
<dbReference type="InterPro" id="IPR049730">
    <property type="entry name" value="SNF2/RAD54-like_C"/>
</dbReference>
<feature type="domain" description="Helicase ATP-binding" evidence="9">
    <location>
        <begin position="48"/>
        <end position="215"/>
    </location>
</feature>
<dbReference type="InterPro" id="IPR031053">
    <property type="entry name" value="ALC1"/>
</dbReference>
<feature type="region of interest" description="Disordered" evidence="7">
    <location>
        <begin position="887"/>
        <end position="961"/>
    </location>
</feature>
<feature type="domain" description="BRCT" evidence="8">
    <location>
        <begin position="963"/>
        <end position="1054"/>
    </location>
</feature>
<dbReference type="PROSITE" id="PS00690">
    <property type="entry name" value="DEAH_ATP_HELICASE"/>
    <property type="match status" value="1"/>
</dbReference>
<keyword evidence="5" id="KW-0067">ATP-binding</keyword>
<dbReference type="InterPro" id="IPR002464">
    <property type="entry name" value="DNA/RNA_helicase_DEAH_CS"/>
</dbReference>
<evidence type="ECO:0000256" key="7">
    <source>
        <dbReference type="SAM" id="MobiDB-lite"/>
    </source>
</evidence>
<keyword evidence="4" id="KW-0378">Hydrolase</keyword>
<dbReference type="Gene3D" id="3.40.50.10190">
    <property type="entry name" value="BRCT domain"/>
    <property type="match status" value="1"/>
</dbReference>
<evidence type="ECO:0000259" key="10">
    <source>
        <dbReference type="PROSITE" id="PS51194"/>
    </source>
</evidence>
<feature type="compositionally biased region" description="Acidic residues" evidence="7">
    <location>
        <begin position="701"/>
        <end position="717"/>
    </location>
</feature>
<evidence type="ECO:0000313" key="11">
    <source>
        <dbReference type="EnsemblMetazoa" id="XP_030837615"/>
    </source>
</evidence>
<dbReference type="InParanoid" id="A0A7M7SX25"/>
<feature type="compositionally biased region" description="Basic and acidic residues" evidence="7">
    <location>
        <begin position="645"/>
        <end position="673"/>
    </location>
</feature>
<dbReference type="OrthoDB" id="448448at2759"/>